<evidence type="ECO:0008006" key="4">
    <source>
        <dbReference type="Google" id="ProtNLM"/>
    </source>
</evidence>
<dbReference type="EMBL" id="VZIZ01000048">
    <property type="protein sequence ID" value="KAF0567439.1"/>
    <property type="molecule type" value="Genomic_DNA"/>
</dbReference>
<dbReference type="AlphaFoldDB" id="A0A6N7BTQ4"/>
<dbReference type="RefSeq" id="WP_101205128.1">
    <property type="nucleotide sequence ID" value="NZ_VZIZ01000048.1"/>
</dbReference>
<feature type="chain" id="PRO_5027034848" description="DUF3757 domain-containing protein" evidence="1">
    <location>
        <begin position="17"/>
        <end position="137"/>
    </location>
</feature>
<evidence type="ECO:0000313" key="2">
    <source>
        <dbReference type="EMBL" id="KAF0567439.1"/>
    </source>
</evidence>
<protein>
    <recommendedName>
        <fullName evidence="4">DUF3757 domain-containing protein</fullName>
    </recommendedName>
</protein>
<keyword evidence="3" id="KW-1185">Reference proteome</keyword>
<feature type="signal peptide" evidence="1">
    <location>
        <begin position="1"/>
        <end position="16"/>
    </location>
</feature>
<name>A0A6N7BTQ4_9GAMM</name>
<comment type="caution">
    <text evidence="2">The sequence shown here is derived from an EMBL/GenBank/DDBJ whole genome shotgun (WGS) entry which is preliminary data.</text>
</comment>
<proteinExistence type="predicted"/>
<keyword evidence="1" id="KW-0732">Signal</keyword>
<gene>
    <name evidence="2" type="ORF">FQV37_2236</name>
</gene>
<organism evidence="2 3">
    <name type="scientific">Psychrobacter nivimaris</name>
    <dbReference type="NCBI Taxonomy" id="281738"/>
    <lineage>
        <taxon>Bacteria</taxon>
        <taxon>Pseudomonadati</taxon>
        <taxon>Pseudomonadota</taxon>
        <taxon>Gammaproteobacteria</taxon>
        <taxon>Moraxellales</taxon>
        <taxon>Moraxellaceae</taxon>
        <taxon>Psychrobacter</taxon>
    </lineage>
</organism>
<dbReference type="Proteomes" id="UP000471465">
    <property type="component" value="Unassembled WGS sequence"/>
</dbReference>
<accession>A0A6N7BTQ4</accession>
<evidence type="ECO:0000313" key="3">
    <source>
        <dbReference type="Proteomes" id="UP000471465"/>
    </source>
</evidence>
<reference evidence="2 3" key="1">
    <citation type="submission" date="2019-09" db="EMBL/GenBank/DDBJ databases">
        <title>Draft genome sequence of Psychrobacter nivimaris LAMA 639, in search for biotechnological relevant genes.</title>
        <authorList>
            <person name="Lima A.O.S."/>
            <person name="Staloch B.E.K."/>
            <person name="Freitas R.C."/>
            <person name="Niero H."/>
            <person name="Silva M.A.C."/>
        </authorList>
    </citation>
    <scope>NUCLEOTIDE SEQUENCE [LARGE SCALE GENOMIC DNA]</scope>
    <source>
        <strain evidence="2 3">LAMA 639</strain>
    </source>
</reference>
<evidence type="ECO:0000256" key="1">
    <source>
        <dbReference type="SAM" id="SignalP"/>
    </source>
</evidence>
<sequence>MKRIALFIGMMSVATAGFCGVGQFSDETTCYVYKQDKLQKKLNCQYEGAEGAAMSYSFRQVSYNLPGFGKMATSTSANYNDRNEVTGWTTTVNDEPAIIRYRLPTNQRIVSDAYAQSGKAVMQCYLSTKSQWEICAK</sequence>